<evidence type="ECO:0000313" key="2">
    <source>
        <dbReference type="EMBL" id="PIP17261.1"/>
    </source>
</evidence>
<dbReference type="Gene3D" id="3.30.2310.20">
    <property type="entry name" value="RelE-like"/>
    <property type="match status" value="1"/>
</dbReference>
<dbReference type="Proteomes" id="UP000231480">
    <property type="component" value="Unassembled WGS sequence"/>
</dbReference>
<dbReference type="EMBL" id="PCRH01000019">
    <property type="protein sequence ID" value="PIP17261.1"/>
    <property type="molecule type" value="Genomic_DNA"/>
</dbReference>
<evidence type="ECO:0000313" key="3">
    <source>
        <dbReference type="Proteomes" id="UP000231480"/>
    </source>
</evidence>
<dbReference type="InterPro" id="IPR007712">
    <property type="entry name" value="RelE/ParE_toxin"/>
</dbReference>
<organism evidence="2 3">
    <name type="scientific">Candidatus Portnoybacteria bacterium CG23_combo_of_CG06-09_8_20_14_all_37_13</name>
    <dbReference type="NCBI Taxonomy" id="1974819"/>
    <lineage>
        <taxon>Bacteria</taxon>
        <taxon>Candidatus Portnoyibacteriota</taxon>
    </lineage>
</organism>
<dbReference type="AlphaFoldDB" id="A0A2G9YFG3"/>
<keyword evidence="1" id="KW-1277">Toxin-antitoxin system</keyword>
<reference evidence="2 3" key="1">
    <citation type="submission" date="2017-09" db="EMBL/GenBank/DDBJ databases">
        <title>Depth-based differentiation of microbial function through sediment-hosted aquifers and enrichment of novel symbionts in the deep terrestrial subsurface.</title>
        <authorList>
            <person name="Probst A.J."/>
            <person name="Ladd B."/>
            <person name="Jarett J.K."/>
            <person name="Geller-Mcgrath D.E."/>
            <person name="Sieber C.M."/>
            <person name="Emerson J.B."/>
            <person name="Anantharaman K."/>
            <person name="Thomas B.C."/>
            <person name="Malmstrom R."/>
            <person name="Stieglmeier M."/>
            <person name="Klingl A."/>
            <person name="Woyke T."/>
            <person name="Ryan C.M."/>
            <person name="Banfield J.F."/>
        </authorList>
    </citation>
    <scope>NUCLEOTIDE SEQUENCE [LARGE SCALE GENOMIC DNA]</scope>
    <source>
        <strain evidence="2">CG23_combo_of_CG06-09_8_20_14_all_37_13</strain>
    </source>
</reference>
<dbReference type="InterPro" id="IPR004386">
    <property type="entry name" value="Toxin_YafQ-like"/>
</dbReference>
<dbReference type="InterPro" id="IPR035093">
    <property type="entry name" value="RelE/ParE_toxin_dom_sf"/>
</dbReference>
<accession>A0A2G9YFG3</accession>
<dbReference type="Pfam" id="PF15738">
    <property type="entry name" value="YafQ_toxin"/>
    <property type="match status" value="1"/>
</dbReference>
<proteinExistence type="predicted"/>
<dbReference type="SUPFAM" id="SSF143011">
    <property type="entry name" value="RelE-like"/>
    <property type="match status" value="1"/>
</dbReference>
<sequence>MQIEFKKSFVKMLDKSPEKIQEALRERLRLFEKDPYGSVLHNHWLTGKYAGLKSINITGDWRAIFIEIRKENLVIFLLFGTHSQLYK</sequence>
<gene>
    <name evidence="2" type="ORF">COX44_00895</name>
</gene>
<name>A0A2G9YFG3_9BACT</name>
<protein>
    <recommendedName>
        <fullName evidence="4">Type II toxin-antitoxin system mRNA interferase toxin, RelE/StbE family</fullName>
    </recommendedName>
</protein>
<evidence type="ECO:0008006" key="4">
    <source>
        <dbReference type="Google" id="ProtNLM"/>
    </source>
</evidence>
<evidence type="ECO:0000256" key="1">
    <source>
        <dbReference type="ARBA" id="ARBA00022649"/>
    </source>
</evidence>
<comment type="caution">
    <text evidence="2">The sequence shown here is derived from an EMBL/GenBank/DDBJ whole genome shotgun (WGS) entry which is preliminary data.</text>
</comment>
<dbReference type="NCBIfam" id="TIGR02385">
    <property type="entry name" value="RelE_StbE"/>
    <property type="match status" value="1"/>
</dbReference>